<dbReference type="Proteomes" id="UP000472267">
    <property type="component" value="Chromosome 10"/>
</dbReference>
<dbReference type="InterPro" id="IPR029063">
    <property type="entry name" value="SAM-dependent_MTases_sf"/>
</dbReference>
<dbReference type="OMA" id="QAGAWEC"/>
<reference evidence="2" key="3">
    <citation type="submission" date="2025-09" db="UniProtKB">
        <authorList>
            <consortium name="Ensembl"/>
        </authorList>
    </citation>
    <scope>IDENTIFICATION</scope>
</reference>
<reference evidence="2" key="2">
    <citation type="submission" date="2025-08" db="UniProtKB">
        <authorList>
            <consortium name="Ensembl"/>
        </authorList>
    </citation>
    <scope>IDENTIFICATION</scope>
</reference>
<dbReference type="PANTHER" id="PTHR43591">
    <property type="entry name" value="METHYLTRANSFERASE"/>
    <property type="match status" value="1"/>
</dbReference>
<dbReference type="InterPro" id="IPR025714">
    <property type="entry name" value="Methyltranfer_dom"/>
</dbReference>
<dbReference type="Gene3D" id="3.40.50.150">
    <property type="entry name" value="Vaccinia Virus protein VP39"/>
    <property type="match status" value="1"/>
</dbReference>
<evidence type="ECO:0000313" key="2">
    <source>
        <dbReference type="Ensembl" id="ENSSFAP00005019457.1"/>
    </source>
</evidence>
<dbReference type="SUPFAM" id="SSF53335">
    <property type="entry name" value="S-adenosyl-L-methionine-dependent methyltransferases"/>
    <property type="match status" value="1"/>
</dbReference>
<gene>
    <name evidence="2" type="primary">LOC115394995</name>
</gene>
<sequence length="229" mass="25345">KNEMDSVMPRTFENARQVLHSVHKSEPVNEKLAFYNIWAETYDQVVELMMDFHSPQGAANSISTHFVGNRAEVDVLDVACGTGRVAVHLMADGFKSFVGIDGSTAMLEKARKLGIYQDLKQCILGVQPLPVEKESFDVVVIAGALSVGHVPVSVIRELCDVCKPGGYVCMTSRDGADNLQYKADLEHEIERMEEERLWTKVAVTLVENWEKATSGTGYISGAAYVYKKI</sequence>
<evidence type="ECO:0000259" key="1">
    <source>
        <dbReference type="Pfam" id="PF13847"/>
    </source>
</evidence>
<dbReference type="Ensembl" id="ENSSFAT00005020238.1">
    <property type="protein sequence ID" value="ENSSFAP00005019457.1"/>
    <property type="gene ID" value="ENSSFAG00005010181.1"/>
</dbReference>
<accession>A0A672GMG5</accession>
<dbReference type="Pfam" id="PF13847">
    <property type="entry name" value="Methyltransf_31"/>
    <property type="match status" value="1"/>
</dbReference>
<protein>
    <submittedName>
        <fullName evidence="2">Methyltransferase-like protein 27</fullName>
    </submittedName>
</protein>
<dbReference type="CDD" id="cd02440">
    <property type="entry name" value="AdoMet_MTases"/>
    <property type="match status" value="1"/>
</dbReference>
<organism evidence="2 3">
    <name type="scientific">Salarias fasciatus</name>
    <name type="common">Jewelled blenny</name>
    <name type="synonym">Blennius fasciatus</name>
    <dbReference type="NCBI Taxonomy" id="181472"/>
    <lineage>
        <taxon>Eukaryota</taxon>
        <taxon>Metazoa</taxon>
        <taxon>Chordata</taxon>
        <taxon>Craniata</taxon>
        <taxon>Vertebrata</taxon>
        <taxon>Euteleostomi</taxon>
        <taxon>Actinopterygii</taxon>
        <taxon>Neopterygii</taxon>
        <taxon>Teleostei</taxon>
        <taxon>Neoteleostei</taxon>
        <taxon>Acanthomorphata</taxon>
        <taxon>Ovalentaria</taxon>
        <taxon>Blenniimorphae</taxon>
        <taxon>Blenniiformes</taxon>
        <taxon>Blennioidei</taxon>
        <taxon>Blenniidae</taxon>
        <taxon>Salariinae</taxon>
        <taxon>Salarias</taxon>
    </lineage>
</organism>
<feature type="domain" description="Methyltransferase" evidence="1">
    <location>
        <begin position="72"/>
        <end position="192"/>
    </location>
</feature>
<reference evidence="2" key="1">
    <citation type="submission" date="2019-06" db="EMBL/GenBank/DDBJ databases">
        <authorList>
            <consortium name="Wellcome Sanger Institute Data Sharing"/>
        </authorList>
    </citation>
    <scope>NUCLEOTIDE SEQUENCE [LARGE SCALE GENOMIC DNA]</scope>
</reference>
<dbReference type="PANTHER" id="PTHR43591:SF101">
    <property type="entry name" value="METHYLTRANSFERASE-LIKE PROTEIN 27"/>
    <property type="match status" value="1"/>
</dbReference>
<dbReference type="AlphaFoldDB" id="A0A672GMG5"/>
<proteinExistence type="predicted"/>
<dbReference type="InParanoid" id="A0A672GMG5"/>
<evidence type="ECO:0000313" key="3">
    <source>
        <dbReference type="Proteomes" id="UP000472267"/>
    </source>
</evidence>
<keyword evidence="3" id="KW-1185">Reference proteome</keyword>
<name>A0A672GMG5_SALFA</name>